<reference evidence="2 3" key="1">
    <citation type="journal article" date="2004" name="Environ. Microbiol.">
        <title>Phylogeny-function analysis of (meta)genomic libraries: screening for expression of ribosomal RNA genes by large-insert library fluorescent in situ hybridization (LIL-FISH).</title>
        <authorList>
            <person name="Leveau J.H."/>
            <person name="Gerards S."/>
            <person name="de Boer W."/>
            <person name="van Veen J.A."/>
        </authorList>
    </citation>
    <scope>NUCLEOTIDE SEQUENCE [LARGE SCALE GENOMIC DNA]</scope>
    <source>
        <strain evidence="2 3">Ter331</strain>
    </source>
</reference>
<proteinExistence type="predicted"/>
<protein>
    <recommendedName>
        <fullName evidence="1">PIN domain-containing protein</fullName>
    </recommendedName>
</protein>
<feature type="domain" description="PIN" evidence="1">
    <location>
        <begin position="26"/>
        <end position="141"/>
    </location>
</feature>
<sequence>MMETRMNPDQPADLPMPLQASQTKPRIVIDTNVCLDLFVFRDPRWASLMSALQSGAVEAVTRADCRQEWQMVLHYSHLPVTDDTRPACNAEFDALITCLEAEALSPRPGIRLPICTDRDDQKFLELALGANATILITKDKALLKLARKTAKAGLFAIVAPQAWNPAGT</sequence>
<dbReference type="AlphaFoldDB" id="G0AJX1"/>
<reference evidence="2 3" key="3">
    <citation type="journal article" date="2008" name="FEMS Microbiol. Ecol.">
        <title>Identification and characterization of genes underlying chitinolysis in Collimonas fungivorans Ter331.</title>
        <authorList>
            <person name="Fritsche K."/>
            <person name="de Boer W."/>
            <person name="Gerards S."/>
            <person name="van den Berg M."/>
            <person name="van Veen J.A."/>
            <person name="Leveau J.H."/>
        </authorList>
    </citation>
    <scope>NUCLEOTIDE SEQUENCE [LARGE SCALE GENOMIC DNA]</scope>
    <source>
        <strain evidence="2 3">Ter331</strain>
    </source>
</reference>
<dbReference type="PANTHER" id="PTHR34610:SF3">
    <property type="entry name" value="SSL7007 PROTEIN"/>
    <property type="match status" value="1"/>
</dbReference>
<dbReference type="SUPFAM" id="SSF88723">
    <property type="entry name" value="PIN domain-like"/>
    <property type="match status" value="1"/>
</dbReference>
<reference evidence="2 3" key="5">
    <citation type="journal article" date="2011" name="ISME J.">
        <title>Dual transcriptional profiling of a bacterial/fungal confrontation: Collimonas fungivorans versus Aspergillus niger.</title>
        <authorList>
            <person name="Mela F."/>
            <person name="Fritsche K."/>
            <person name="de Boer W."/>
            <person name="van Veen J.A."/>
            <person name="de Graaff L.H."/>
            <person name="van den Berg M."/>
            <person name="Leveau J.H."/>
        </authorList>
    </citation>
    <scope>NUCLEOTIDE SEQUENCE [LARGE SCALE GENOMIC DNA]</scope>
    <source>
        <strain evidence="2 3">Ter331</strain>
    </source>
</reference>
<reference evidence="2 3" key="4">
    <citation type="journal article" date="2010" name="Environ. Microbiol.">
        <title>The bacterial genus Collimonas: mycophagy, weathering and other adaptive solutions to life in oligotrophic soil environments.</title>
        <authorList>
            <person name="Leveau J.H."/>
            <person name="Uroz S."/>
            <person name="de Boer W."/>
        </authorList>
    </citation>
    <scope>NUCLEOTIDE SEQUENCE [LARGE SCALE GENOMIC DNA]</scope>
    <source>
        <strain evidence="2 3">Ter331</strain>
    </source>
</reference>
<accession>G0AJX1</accession>
<name>G0AJX1_COLFT</name>
<dbReference type="eggNOG" id="COG1569">
    <property type="taxonomic scope" value="Bacteria"/>
</dbReference>
<dbReference type="NCBIfam" id="TIGR00305">
    <property type="entry name" value="putative toxin-antitoxin system toxin component, PIN family"/>
    <property type="match status" value="1"/>
</dbReference>
<dbReference type="PANTHER" id="PTHR34610">
    <property type="entry name" value="SSL7007 PROTEIN"/>
    <property type="match status" value="1"/>
</dbReference>
<organism evidence="2 3">
    <name type="scientific">Collimonas fungivorans (strain Ter331)</name>
    <dbReference type="NCBI Taxonomy" id="1005048"/>
    <lineage>
        <taxon>Bacteria</taxon>
        <taxon>Pseudomonadati</taxon>
        <taxon>Pseudomonadota</taxon>
        <taxon>Betaproteobacteria</taxon>
        <taxon>Burkholderiales</taxon>
        <taxon>Oxalobacteraceae</taxon>
        <taxon>Collimonas</taxon>
    </lineage>
</organism>
<dbReference type="EMBL" id="CP002745">
    <property type="protein sequence ID" value="AEK61416.1"/>
    <property type="molecule type" value="Genomic_DNA"/>
</dbReference>
<evidence type="ECO:0000259" key="1">
    <source>
        <dbReference type="Pfam" id="PF13470"/>
    </source>
</evidence>
<dbReference type="STRING" id="1005048.CFU_1584"/>
<dbReference type="KEGG" id="cfu:CFU_1584"/>
<dbReference type="HOGENOM" id="CLU_116617_0_0_4"/>
<dbReference type="Pfam" id="PF13470">
    <property type="entry name" value="PIN_3"/>
    <property type="match status" value="1"/>
</dbReference>
<keyword evidence="3" id="KW-1185">Reference proteome</keyword>
<dbReference type="InterPro" id="IPR029060">
    <property type="entry name" value="PIN-like_dom_sf"/>
</dbReference>
<evidence type="ECO:0000313" key="3">
    <source>
        <dbReference type="Proteomes" id="UP000008392"/>
    </source>
</evidence>
<reference evidence="2 3" key="2">
    <citation type="journal article" date="2006" name="J. Microbiol. Methods">
        <title>Genomic flank-sequencing of plasposon insertion sites for rapid identification of functional genes.</title>
        <authorList>
            <person name="Leveau J.H."/>
            <person name="Gerards S."/>
            <person name="Fritsche K."/>
            <person name="Zondag G."/>
            <person name="van Veen J.A."/>
        </authorList>
    </citation>
    <scope>NUCLEOTIDE SEQUENCE [LARGE SCALE GENOMIC DNA]</scope>
    <source>
        <strain evidence="2 3">Ter331</strain>
    </source>
</reference>
<dbReference type="InterPro" id="IPR002850">
    <property type="entry name" value="PIN_toxin-like"/>
</dbReference>
<dbReference type="InterPro" id="IPR002716">
    <property type="entry name" value="PIN_dom"/>
</dbReference>
<gene>
    <name evidence="2" type="ordered locus">CFU_1584</name>
</gene>
<evidence type="ECO:0000313" key="2">
    <source>
        <dbReference type="EMBL" id="AEK61416.1"/>
    </source>
</evidence>
<reference evidence="3" key="6">
    <citation type="submission" date="2011-05" db="EMBL/GenBank/DDBJ databases">
        <title>Complete sequence of Collimonas fungivorans Ter331.</title>
        <authorList>
            <person name="Leveau J.H."/>
        </authorList>
    </citation>
    <scope>NUCLEOTIDE SEQUENCE [LARGE SCALE GENOMIC DNA]</scope>
    <source>
        <strain evidence="3">Ter331</strain>
    </source>
</reference>
<dbReference type="Proteomes" id="UP000008392">
    <property type="component" value="Chromosome"/>
</dbReference>